<accession>X5GJ33</accession>
<gene>
    <name evidence="1" type="ORF">EHF_0779</name>
</gene>
<proteinExistence type="predicted"/>
<evidence type="ECO:0000313" key="1">
    <source>
        <dbReference type="EMBL" id="AHX04448.1"/>
    </source>
</evidence>
<dbReference type="Proteomes" id="UP000023762">
    <property type="component" value="Chromosome"/>
</dbReference>
<dbReference type="AlphaFoldDB" id="X5GJ33"/>
<reference evidence="1 2" key="1">
    <citation type="submission" date="2014-03" db="EMBL/GenBank/DDBJ databases">
        <title>Sequencing and Comparison of Genomes and Transcriptome Profiles of Human Ehrlichiosis Agents.</title>
        <authorList>
            <person name="Lin M."/>
            <person name="Daugherty S.C."/>
            <person name="Nagaraj S."/>
            <person name="Cheng Z."/>
            <person name="Xiong Q."/>
            <person name="Lin F.-Y."/>
            <person name="Sengamalay N."/>
            <person name="Ott S."/>
            <person name="Godinez A."/>
            <person name="Tallon L.J."/>
            <person name="Sadzewicz L."/>
            <person name="Fraser C.M."/>
            <person name="Dunning Hotopp J.C."/>
            <person name="Rikihisa Y."/>
        </authorList>
    </citation>
    <scope>NUCLEOTIDE SEQUENCE [LARGE SCALE GENOMIC DNA]</scope>
    <source>
        <strain evidence="1 2">HF</strain>
    </source>
</reference>
<dbReference type="HOGENOM" id="CLU_3183133_0_0_5"/>
<protein>
    <submittedName>
        <fullName evidence="1">Uncharacterized protein</fullName>
    </submittedName>
</protein>
<organism evidence="1 2">
    <name type="scientific">Ehrlichia japonica</name>
    <dbReference type="NCBI Taxonomy" id="391036"/>
    <lineage>
        <taxon>Bacteria</taxon>
        <taxon>Pseudomonadati</taxon>
        <taxon>Pseudomonadota</taxon>
        <taxon>Alphaproteobacteria</taxon>
        <taxon>Rickettsiales</taxon>
        <taxon>Anaplasmataceae</taxon>
        <taxon>Ehrlichia</taxon>
    </lineage>
</organism>
<sequence>MDLTSITVKVGISVLKPHMKFNNFIKIFLHDAEKRTNVRIKSSKNT</sequence>
<evidence type="ECO:0000313" key="2">
    <source>
        <dbReference type="Proteomes" id="UP000023762"/>
    </source>
</evidence>
<keyword evidence="2" id="KW-1185">Reference proteome</keyword>
<name>X5GJ33_9RICK</name>
<dbReference type="EMBL" id="CP007474">
    <property type="protein sequence ID" value="AHX04448.1"/>
    <property type="molecule type" value="Genomic_DNA"/>
</dbReference>
<dbReference type="KEGG" id="ehh:EHF_0779"/>